<evidence type="ECO:0000313" key="8">
    <source>
        <dbReference type="EMBL" id="TKC09677.1"/>
    </source>
</evidence>
<name>A0A4U1CNZ6_9SPHI</name>
<dbReference type="Pfam" id="PF14322">
    <property type="entry name" value="SusD-like_3"/>
    <property type="match status" value="1"/>
</dbReference>
<evidence type="ECO:0000256" key="2">
    <source>
        <dbReference type="ARBA" id="ARBA00006275"/>
    </source>
</evidence>
<feature type="domain" description="SusD-like N-terminal" evidence="7">
    <location>
        <begin position="40"/>
        <end position="239"/>
    </location>
</feature>
<evidence type="ECO:0000259" key="7">
    <source>
        <dbReference type="Pfam" id="PF14322"/>
    </source>
</evidence>
<evidence type="ECO:0000256" key="5">
    <source>
        <dbReference type="ARBA" id="ARBA00023237"/>
    </source>
</evidence>
<keyword evidence="4" id="KW-0472">Membrane</keyword>
<gene>
    <name evidence="8" type="ORF">FA047_06240</name>
</gene>
<sequence>MKNRILMIFMLAVTLSSLQGCKQALDIENTQNLSDLAVWSSQTSADMYVTAAYKTFTDVSQVANSRGQYFDSYSDLMKSTSWDQYNHGYNKALLQASSFVRGSAGPLDSWSEVYTERIRRANVLLDDIKRYGIPKFGEEWCNIRRAEARLCRAFSYYRLIRVYGGVILRTDVSGANGGVDDGAVSADIHRARATEEESWDFVLNELLWSAEHLPPSWSGSSQGRATQRTAYGLLSRMALYAKKWQMAIDAAEKVKQLGASLAPDYAKVFKVDGGQDNSVEILFQLSFLSGSVTHSYDRYNRPFGDRAVYTTDVYAEHVPTAELADLYEFKDGSDFSWSTYAANHTNPYTDREPRFQATVLYNGAKWENRTIETFVGGTDGFQAFTQAGSTGGRTCTGYYLRKYLQEGNANFVTNGSHQHDAVLRYAEVLLNKAEAYAELDFNAFQTQALAALNEVRNRVNLPSKTIANTPTKEIFMEYLRKERAVELAGEGFRFWDLRRWKRAVTVIDGKNAHGTRITKAGNGSLTYETVAVDGGSTRIFPEKYYYLSLPTSETANNKLVNNNLPW</sequence>
<evidence type="ECO:0000313" key="9">
    <source>
        <dbReference type="Proteomes" id="UP000307244"/>
    </source>
</evidence>
<evidence type="ECO:0000256" key="3">
    <source>
        <dbReference type="ARBA" id="ARBA00022729"/>
    </source>
</evidence>
<dbReference type="RefSeq" id="WP_136835085.1">
    <property type="nucleotide sequence ID" value="NZ_SWBQ01000001.1"/>
</dbReference>
<dbReference type="SUPFAM" id="SSF48452">
    <property type="entry name" value="TPR-like"/>
    <property type="match status" value="1"/>
</dbReference>
<dbReference type="Proteomes" id="UP000307244">
    <property type="component" value="Unassembled WGS sequence"/>
</dbReference>
<keyword evidence="3" id="KW-0732">Signal</keyword>
<dbReference type="AlphaFoldDB" id="A0A4U1CNZ6"/>
<accession>A0A4U1CNZ6</accession>
<dbReference type="OrthoDB" id="691231at2"/>
<dbReference type="InterPro" id="IPR012944">
    <property type="entry name" value="SusD_RagB_dom"/>
</dbReference>
<keyword evidence="9" id="KW-1185">Reference proteome</keyword>
<organism evidence="8 9">
    <name type="scientific">Pedobacter frigoris</name>
    <dbReference type="NCBI Taxonomy" id="2571272"/>
    <lineage>
        <taxon>Bacteria</taxon>
        <taxon>Pseudomonadati</taxon>
        <taxon>Bacteroidota</taxon>
        <taxon>Sphingobacteriia</taxon>
        <taxon>Sphingobacteriales</taxon>
        <taxon>Sphingobacteriaceae</taxon>
        <taxon>Pedobacter</taxon>
    </lineage>
</organism>
<evidence type="ECO:0000259" key="6">
    <source>
        <dbReference type="Pfam" id="PF07980"/>
    </source>
</evidence>
<comment type="caution">
    <text evidence="8">The sequence shown here is derived from an EMBL/GenBank/DDBJ whole genome shotgun (WGS) entry which is preliminary data.</text>
</comment>
<reference evidence="8 9" key="1">
    <citation type="submission" date="2019-04" db="EMBL/GenBank/DDBJ databases">
        <title>Pedobacter sp. RP-3-15 sp. nov., isolated from Arctic soil.</title>
        <authorList>
            <person name="Dahal R.H."/>
            <person name="Kim D.-U."/>
        </authorList>
    </citation>
    <scope>NUCLEOTIDE SEQUENCE [LARGE SCALE GENOMIC DNA]</scope>
    <source>
        <strain evidence="8 9">RP-3-15</strain>
    </source>
</reference>
<protein>
    <submittedName>
        <fullName evidence="8">RagB/SusD family nutrient uptake outer membrane protein</fullName>
    </submittedName>
</protein>
<keyword evidence="5" id="KW-0998">Cell outer membrane</keyword>
<dbReference type="InterPro" id="IPR033985">
    <property type="entry name" value="SusD-like_N"/>
</dbReference>
<dbReference type="Pfam" id="PF07980">
    <property type="entry name" value="SusD_RagB"/>
    <property type="match status" value="1"/>
</dbReference>
<proteinExistence type="inferred from homology"/>
<comment type="subcellular location">
    <subcellularLocation>
        <location evidence="1">Cell outer membrane</location>
    </subcellularLocation>
</comment>
<dbReference type="PROSITE" id="PS51257">
    <property type="entry name" value="PROKAR_LIPOPROTEIN"/>
    <property type="match status" value="1"/>
</dbReference>
<dbReference type="GO" id="GO:0009279">
    <property type="term" value="C:cell outer membrane"/>
    <property type="evidence" value="ECO:0007669"/>
    <property type="project" value="UniProtKB-SubCell"/>
</dbReference>
<evidence type="ECO:0000256" key="1">
    <source>
        <dbReference type="ARBA" id="ARBA00004442"/>
    </source>
</evidence>
<comment type="similarity">
    <text evidence="2">Belongs to the SusD family.</text>
</comment>
<feature type="domain" description="RagB/SusD" evidence="6">
    <location>
        <begin position="280"/>
        <end position="566"/>
    </location>
</feature>
<dbReference type="Gene3D" id="1.25.40.390">
    <property type="match status" value="1"/>
</dbReference>
<dbReference type="EMBL" id="SWBQ01000001">
    <property type="protein sequence ID" value="TKC09677.1"/>
    <property type="molecule type" value="Genomic_DNA"/>
</dbReference>
<evidence type="ECO:0000256" key="4">
    <source>
        <dbReference type="ARBA" id="ARBA00023136"/>
    </source>
</evidence>
<dbReference type="InterPro" id="IPR011990">
    <property type="entry name" value="TPR-like_helical_dom_sf"/>
</dbReference>